<evidence type="ECO:0000259" key="4">
    <source>
        <dbReference type="SMART" id="SM00382"/>
    </source>
</evidence>
<dbReference type="InterPro" id="IPR028350">
    <property type="entry name" value="DNAC/IstB-like"/>
</dbReference>
<comment type="caution">
    <text evidence="5">The sequence shown here is derived from an EMBL/GenBank/DDBJ whole genome shotgun (WGS) entry which is preliminary data.</text>
</comment>
<gene>
    <name evidence="5" type="primary">istB</name>
    <name evidence="5" type="ORF">AAIG11_17715</name>
</gene>
<feature type="non-terminal residue" evidence="5">
    <location>
        <position position="1"/>
    </location>
</feature>
<dbReference type="InterPro" id="IPR047661">
    <property type="entry name" value="IstB"/>
</dbReference>
<dbReference type="SMART" id="SM00382">
    <property type="entry name" value="AAA"/>
    <property type="match status" value="1"/>
</dbReference>
<dbReference type="InterPro" id="IPR002611">
    <property type="entry name" value="IstB_ATP-bd"/>
</dbReference>
<dbReference type="InterPro" id="IPR003593">
    <property type="entry name" value="AAA+_ATPase"/>
</dbReference>
<evidence type="ECO:0000256" key="1">
    <source>
        <dbReference type="ARBA" id="ARBA00008059"/>
    </source>
</evidence>
<dbReference type="PANTHER" id="PTHR30050">
    <property type="entry name" value="CHROMOSOMAL REPLICATION INITIATOR PROTEIN DNAA"/>
    <property type="match status" value="1"/>
</dbReference>
<dbReference type="RefSeq" id="WP_343187551.1">
    <property type="nucleotide sequence ID" value="NZ_JBCITM010000053.1"/>
</dbReference>
<reference evidence="5 6" key="1">
    <citation type="submission" date="2024-04" db="EMBL/GenBank/DDBJ databases">
        <title>Genome sequencing and metabolic network reconstruction of aminoacids and betaine degradation by Anoxynatronum sibiricum.</title>
        <authorList>
            <person name="Detkova E.N."/>
            <person name="Boltjanskaja Y.V."/>
            <person name="Mardanov A.V."/>
            <person name="Kevbrin V."/>
        </authorList>
    </citation>
    <scope>NUCLEOTIDE SEQUENCE [LARGE SCALE GENOMIC DNA]</scope>
    <source>
        <strain evidence="5 6">Z-7981</strain>
    </source>
</reference>
<name>A0ABU9VYN6_9CLOT</name>
<evidence type="ECO:0000313" key="6">
    <source>
        <dbReference type="Proteomes" id="UP001407405"/>
    </source>
</evidence>
<dbReference type="EMBL" id="JBCITM010000053">
    <property type="protein sequence ID" value="MEN1762300.1"/>
    <property type="molecule type" value="Genomic_DNA"/>
</dbReference>
<feature type="domain" description="AAA+ ATPase" evidence="4">
    <location>
        <begin position="98"/>
        <end position="229"/>
    </location>
</feature>
<evidence type="ECO:0000256" key="2">
    <source>
        <dbReference type="ARBA" id="ARBA00022741"/>
    </source>
</evidence>
<dbReference type="NCBIfam" id="NF038214">
    <property type="entry name" value="IS21_help_AAA"/>
    <property type="match status" value="1"/>
</dbReference>
<dbReference type="PIRSF" id="PIRSF003073">
    <property type="entry name" value="DNAC_TnpB_IstB"/>
    <property type="match status" value="1"/>
</dbReference>
<dbReference type="Pfam" id="PF01695">
    <property type="entry name" value="IstB_IS21"/>
    <property type="match status" value="1"/>
</dbReference>
<dbReference type="SUPFAM" id="SSF52540">
    <property type="entry name" value="P-loop containing nucleoside triphosphate hydrolases"/>
    <property type="match status" value="1"/>
</dbReference>
<keyword evidence="2" id="KW-0547">Nucleotide-binding</keyword>
<sequence length="244" mass="28157">DGRRQPVNKDIEQYQRRLKLSNALMEIYPKIDARTNEEFLLKLLRSLTEDREEKRRIRNLNSAGFSVVKSLEGYDYSQIKFPDKMGQEKLASLSFLEKKENLILYGSVGTGKTHLSVALGVQAIAQGKKAVFFRVHDLINQLEDDDPKKVSKVHKKIHQADLLILDEWGYLPLHQEGARMLFEIISACYEAKSIIITTNIEFGRWKGFLFDEKLTAAIVDRLVHHSHMLMFTGKSYRMANSLMK</sequence>
<keyword evidence="6" id="KW-1185">Reference proteome</keyword>
<proteinExistence type="inferred from homology"/>
<evidence type="ECO:0000256" key="3">
    <source>
        <dbReference type="ARBA" id="ARBA00022840"/>
    </source>
</evidence>
<protein>
    <submittedName>
        <fullName evidence="5">IS21-like element helper ATPase IstB</fullName>
    </submittedName>
</protein>
<accession>A0ABU9VYN6</accession>
<dbReference type="CDD" id="cd00009">
    <property type="entry name" value="AAA"/>
    <property type="match status" value="1"/>
</dbReference>
<dbReference type="Proteomes" id="UP001407405">
    <property type="component" value="Unassembled WGS sequence"/>
</dbReference>
<keyword evidence="3" id="KW-0067">ATP-binding</keyword>
<comment type="similarity">
    <text evidence="1">Belongs to the IS21/IS1162 putative ATP-binding protein family.</text>
</comment>
<dbReference type="InterPro" id="IPR027417">
    <property type="entry name" value="P-loop_NTPase"/>
</dbReference>
<evidence type="ECO:0000313" key="5">
    <source>
        <dbReference type="EMBL" id="MEN1762300.1"/>
    </source>
</evidence>
<dbReference type="PANTHER" id="PTHR30050:SF4">
    <property type="entry name" value="ATP-BINDING PROTEIN RV3427C IN INSERTION SEQUENCE-RELATED"/>
    <property type="match status" value="1"/>
</dbReference>
<organism evidence="5 6">
    <name type="scientific">Anoxynatronum sibiricum</name>
    <dbReference type="NCBI Taxonomy" id="210623"/>
    <lineage>
        <taxon>Bacteria</taxon>
        <taxon>Bacillati</taxon>
        <taxon>Bacillota</taxon>
        <taxon>Clostridia</taxon>
        <taxon>Eubacteriales</taxon>
        <taxon>Clostridiaceae</taxon>
        <taxon>Anoxynatronum</taxon>
    </lineage>
</organism>
<dbReference type="Gene3D" id="3.40.50.300">
    <property type="entry name" value="P-loop containing nucleotide triphosphate hydrolases"/>
    <property type="match status" value="1"/>
</dbReference>